<reference evidence="1" key="1">
    <citation type="submission" date="2021-07" db="EMBL/GenBank/DDBJ databases">
        <authorList>
            <person name="Durling M."/>
        </authorList>
    </citation>
    <scope>NUCLEOTIDE SEQUENCE</scope>
</reference>
<dbReference type="EMBL" id="CAJVRL010000064">
    <property type="protein sequence ID" value="CAG8955538.1"/>
    <property type="molecule type" value="Genomic_DNA"/>
</dbReference>
<evidence type="ECO:0000313" key="1">
    <source>
        <dbReference type="EMBL" id="CAG8955538.1"/>
    </source>
</evidence>
<dbReference type="Proteomes" id="UP000696280">
    <property type="component" value="Unassembled WGS sequence"/>
</dbReference>
<sequence length="114" mass="12631">MYVAAFHVYQIVIANIRRGFSEELDEWLDSTPWSVHQGDGANYRFATVPSRPAVKASTRQDYSRPHMASPTSNSITTSFIHQTILFFAFTAAFKPQSESSRASTSSLIVTAGLV</sequence>
<accession>A0A9N9PUE5</accession>
<name>A0A9N9PUE5_9HELO</name>
<proteinExistence type="predicted"/>
<dbReference type="AlphaFoldDB" id="A0A9N9PUE5"/>
<comment type="caution">
    <text evidence="1">The sequence shown here is derived from an EMBL/GenBank/DDBJ whole genome shotgun (WGS) entry which is preliminary data.</text>
</comment>
<keyword evidence="2" id="KW-1185">Reference proteome</keyword>
<gene>
    <name evidence="1" type="ORF">HYFRA_00009492</name>
</gene>
<evidence type="ECO:0000313" key="2">
    <source>
        <dbReference type="Proteomes" id="UP000696280"/>
    </source>
</evidence>
<organism evidence="1 2">
    <name type="scientific">Hymenoscyphus fraxineus</name>
    <dbReference type="NCBI Taxonomy" id="746836"/>
    <lineage>
        <taxon>Eukaryota</taxon>
        <taxon>Fungi</taxon>
        <taxon>Dikarya</taxon>
        <taxon>Ascomycota</taxon>
        <taxon>Pezizomycotina</taxon>
        <taxon>Leotiomycetes</taxon>
        <taxon>Helotiales</taxon>
        <taxon>Helotiaceae</taxon>
        <taxon>Hymenoscyphus</taxon>
    </lineage>
</organism>
<protein>
    <submittedName>
        <fullName evidence="1">Uncharacterized protein</fullName>
    </submittedName>
</protein>